<gene>
    <name evidence="2" type="ORF">CKAN_00716200</name>
</gene>
<name>A0A443NJ92_9MAGN</name>
<dbReference type="Proteomes" id="UP000283530">
    <property type="component" value="Unassembled WGS sequence"/>
</dbReference>
<dbReference type="AlphaFoldDB" id="A0A443NJ92"/>
<keyword evidence="1" id="KW-0812">Transmembrane</keyword>
<dbReference type="STRING" id="337451.A0A443NJ92"/>
<proteinExistence type="predicted"/>
<evidence type="ECO:0000313" key="2">
    <source>
        <dbReference type="EMBL" id="RWR78620.1"/>
    </source>
</evidence>
<evidence type="ECO:0000313" key="3">
    <source>
        <dbReference type="Proteomes" id="UP000283530"/>
    </source>
</evidence>
<comment type="caution">
    <text evidence="2">The sequence shown here is derived from an EMBL/GenBank/DDBJ whole genome shotgun (WGS) entry which is preliminary data.</text>
</comment>
<feature type="transmembrane region" description="Helical" evidence="1">
    <location>
        <begin position="51"/>
        <end position="72"/>
    </location>
</feature>
<reference evidence="2 3" key="1">
    <citation type="journal article" date="2019" name="Nat. Plants">
        <title>Stout camphor tree genome fills gaps in understanding of flowering plant genome evolution.</title>
        <authorList>
            <person name="Chaw S.M."/>
            <person name="Liu Y.C."/>
            <person name="Wu Y.W."/>
            <person name="Wang H.Y."/>
            <person name="Lin C.I."/>
            <person name="Wu C.S."/>
            <person name="Ke H.M."/>
            <person name="Chang L.Y."/>
            <person name="Hsu C.Y."/>
            <person name="Yang H.T."/>
            <person name="Sudianto E."/>
            <person name="Hsu M.H."/>
            <person name="Wu K.P."/>
            <person name="Wang L.N."/>
            <person name="Leebens-Mack J.H."/>
            <person name="Tsai I.J."/>
        </authorList>
    </citation>
    <scope>NUCLEOTIDE SEQUENCE [LARGE SCALE GENOMIC DNA]</scope>
    <source>
        <strain evidence="3">cv. Chaw 1501</strain>
        <tissue evidence="2">Young leaves</tissue>
    </source>
</reference>
<keyword evidence="3" id="KW-1185">Reference proteome</keyword>
<protein>
    <submittedName>
        <fullName evidence="2">Alcohol dehydrogenase</fullName>
    </submittedName>
</protein>
<dbReference type="EMBL" id="QPKB01000003">
    <property type="protein sequence ID" value="RWR78620.1"/>
    <property type="molecule type" value="Genomic_DNA"/>
</dbReference>
<keyword evidence="1" id="KW-0472">Membrane</keyword>
<sequence length="148" mass="16414">MGNQSSSSMESQFNNLLAPPLSASLGTTLNVAKQRVQQLLLLDGSCRHCRVSLSLVPVLVIMMCISVIINRFGLCFFSSSKKCTGNTNALISALMCSWFGCCHPSQRSLQRCMFRTHPMNVLNKQTLKGTFSRNYKPRFDLTSTVENA</sequence>
<keyword evidence="1" id="KW-1133">Transmembrane helix</keyword>
<organism evidence="2 3">
    <name type="scientific">Cinnamomum micranthum f. kanehirae</name>
    <dbReference type="NCBI Taxonomy" id="337451"/>
    <lineage>
        <taxon>Eukaryota</taxon>
        <taxon>Viridiplantae</taxon>
        <taxon>Streptophyta</taxon>
        <taxon>Embryophyta</taxon>
        <taxon>Tracheophyta</taxon>
        <taxon>Spermatophyta</taxon>
        <taxon>Magnoliopsida</taxon>
        <taxon>Magnoliidae</taxon>
        <taxon>Laurales</taxon>
        <taxon>Lauraceae</taxon>
        <taxon>Cinnamomum</taxon>
    </lineage>
</organism>
<evidence type="ECO:0000256" key="1">
    <source>
        <dbReference type="SAM" id="Phobius"/>
    </source>
</evidence>
<accession>A0A443NJ92</accession>